<keyword evidence="2" id="KW-0342">GTP-binding</keyword>
<dbReference type="AlphaFoldDB" id="A0A5J4WFQ7"/>
<dbReference type="Gene3D" id="2.40.30.10">
    <property type="entry name" value="Translation factors"/>
    <property type="match status" value="1"/>
</dbReference>
<dbReference type="GO" id="GO:0005525">
    <property type="term" value="F:GTP binding"/>
    <property type="evidence" value="ECO:0007669"/>
    <property type="project" value="UniProtKB-KW"/>
</dbReference>
<accession>A0A5J4WFQ7</accession>
<dbReference type="PANTHER" id="PTHR44830">
    <property type="entry name" value="ELONGATION FACTOR 1 ALPHA"/>
    <property type="match status" value="1"/>
</dbReference>
<dbReference type="InterPro" id="IPR054696">
    <property type="entry name" value="GTP-eEF1A_C"/>
</dbReference>
<feature type="domain" description="GTP-eEF1A C-terminal" evidence="3">
    <location>
        <begin position="65"/>
        <end position="105"/>
    </location>
</feature>
<name>A0A5J4WFQ7_9EUKA</name>
<protein>
    <recommendedName>
        <fullName evidence="3">GTP-eEF1A C-terminal domain-containing protein</fullName>
    </recommendedName>
</protein>
<sequence>MSTNLMTSFLMSTMQITRRNTFSDEQLISRDYNRFYLKDVSFKDIKRLFIHGDLKQDPLREAESLQANIIDMQHSRQIQNEYELFLDCHTSNIACKFKEITSKIN</sequence>
<evidence type="ECO:0000313" key="4">
    <source>
        <dbReference type="EMBL" id="KAA6393245.1"/>
    </source>
</evidence>
<comment type="caution">
    <text evidence="4">The sequence shown here is derived from an EMBL/GenBank/DDBJ whole genome shotgun (WGS) entry which is preliminary data.</text>
</comment>
<reference evidence="4 5" key="1">
    <citation type="submission" date="2019-03" db="EMBL/GenBank/DDBJ databases">
        <title>Single cell metagenomics reveals metabolic interactions within the superorganism composed of flagellate Streblomastix strix and complex community of Bacteroidetes bacteria on its surface.</title>
        <authorList>
            <person name="Treitli S.C."/>
            <person name="Kolisko M."/>
            <person name="Husnik F."/>
            <person name="Keeling P."/>
            <person name="Hampl V."/>
        </authorList>
    </citation>
    <scope>NUCLEOTIDE SEQUENCE [LARGE SCALE GENOMIC DNA]</scope>
    <source>
        <strain evidence="4">ST1C</strain>
    </source>
</reference>
<dbReference type="EMBL" id="SNRW01002294">
    <property type="protein sequence ID" value="KAA6393245.1"/>
    <property type="molecule type" value="Genomic_DNA"/>
</dbReference>
<dbReference type="OrthoDB" id="5570111at2759"/>
<organism evidence="4 5">
    <name type="scientific">Streblomastix strix</name>
    <dbReference type="NCBI Taxonomy" id="222440"/>
    <lineage>
        <taxon>Eukaryota</taxon>
        <taxon>Metamonada</taxon>
        <taxon>Preaxostyla</taxon>
        <taxon>Oxymonadida</taxon>
        <taxon>Streblomastigidae</taxon>
        <taxon>Streblomastix</taxon>
    </lineage>
</organism>
<evidence type="ECO:0000256" key="2">
    <source>
        <dbReference type="ARBA" id="ARBA00023134"/>
    </source>
</evidence>
<evidence type="ECO:0000259" key="3">
    <source>
        <dbReference type="Pfam" id="PF22594"/>
    </source>
</evidence>
<dbReference type="SUPFAM" id="SSF50465">
    <property type="entry name" value="EF-Tu/eEF-1alpha/eIF2-gamma C-terminal domain"/>
    <property type="match status" value="1"/>
</dbReference>
<keyword evidence="1" id="KW-0547">Nucleotide-binding</keyword>
<dbReference type="Pfam" id="PF22594">
    <property type="entry name" value="GTP-eEF1A_C"/>
    <property type="match status" value="1"/>
</dbReference>
<proteinExistence type="predicted"/>
<gene>
    <name evidence="4" type="ORF">EZS28_011231</name>
</gene>
<dbReference type="Proteomes" id="UP000324800">
    <property type="component" value="Unassembled WGS sequence"/>
</dbReference>
<evidence type="ECO:0000313" key="5">
    <source>
        <dbReference type="Proteomes" id="UP000324800"/>
    </source>
</evidence>
<dbReference type="PANTHER" id="PTHR44830:SF1">
    <property type="entry name" value="TR-TYPE G DOMAIN-CONTAINING PROTEIN"/>
    <property type="match status" value="1"/>
</dbReference>
<dbReference type="InterPro" id="IPR009001">
    <property type="entry name" value="Transl_elong_EF1A/Init_IF2_C"/>
</dbReference>
<evidence type="ECO:0000256" key="1">
    <source>
        <dbReference type="ARBA" id="ARBA00022741"/>
    </source>
</evidence>